<evidence type="ECO:0000313" key="2">
    <source>
        <dbReference type="Proteomes" id="UP001497700"/>
    </source>
</evidence>
<proteinExistence type="predicted"/>
<accession>A0ACB9YQ77</accession>
<keyword evidence="2" id="KW-1185">Reference proteome</keyword>
<name>A0ACB9YQ77_9PEZI</name>
<dbReference type="EMBL" id="MU393555">
    <property type="protein sequence ID" value="KAI4861346.1"/>
    <property type="molecule type" value="Genomic_DNA"/>
</dbReference>
<reference evidence="1 2" key="1">
    <citation type="journal article" date="2022" name="New Phytol.">
        <title>Ecological generalism drives hyperdiversity of secondary metabolite gene clusters in xylarialean endophytes.</title>
        <authorList>
            <person name="Franco M.E.E."/>
            <person name="Wisecaver J.H."/>
            <person name="Arnold A.E."/>
            <person name="Ju Y.M."/>
            <person name="Slot J.C."/>
            <person name="Ahrendt S."/>
            <person name="Moore L.P."/>
            <person name="Eastman K.E."/>
            <person name="Scott K."/>
            <person name="Konkel Z."/>
            <person name="Mondo S.J."/>
            <person name="Kuo A."/>
            <person name="Hayes R.D."/>
            <person name="Haridas S."/>
            <person name="Andreopoulos B."/>
            <person name="Riley R."/>
            <person name="LaButti K."/>
            <person name="Pangilinan J."/>
            <person name="Lipzen A."/>
            <person name="Amirebrahimi M."/>
            <person name="Yan J."/>
            <person name="Adam C."/>
            <person name="Keymanesh K."/>
            <person name="Ng V."/>
            <person name="Louie K."/>
            <person name="Northen T."/>
            <person name="Drula E."/>
            <person name="Henrissat B."/>
            <person name="Hsieh H.M."/>
            <person name="Youens-Clark K."/>
            <person name="Lutzoni F."/>
            <person name="Miadlikowska J."/>
            <person name="Eastwood D.C."/>
            <person name="Hamelin R.C."/>
            <person name="Grigoriev I.V."/>
            <person name="U'Ren J.M."/>
        </authorList>
    </citation>
    <scope>NUCLEOTIDE SEQUENCE [LARGE SCALE GENOMIC DNA]</scope>
    <source>
        <strain evidence="1 2">CBS 119005</strain>
    </source>
</reference>
<organism evidence="1 2">
    <name type="scientific">Hypoxylon rubiginosum</name>
    <dbReference type="NCBI Taxonomy" id="110542"/>
    <lineage>
        <taxon>Eukaryota</taxon>
        <taxon>Fungi</taxon>
        <taxon>Dikarya</taxon>
        <taxon>Ascomycota</taxon>
        <taxon>Pezizomycotina</taxon>
        <taxon>Sordariomycetes</taxon>
        <taxon>Xylariomycetidae</taxon>
        <taxon>Xylariales</taxon>
        <taxon>Hypoxylaceae</taxon>
        <taxon>Hypoxylon</taxon>
    </lineage>
</organism>
<comment type="caution">
    <text evidence="1">The sequence shown here is derived from an EMBL/GenBank/DDBJ whole genome shotgun (WGS) entry which is preliminary data.</text>
</comment>
<sequence>MAMNADIMGSRFTATTHHAPYSAISVEQGSLPSPFNVCIIGASRDIGANIAYSFATAGATAIGICAPQAEIDVSPIPSKLRELNDSTRLIYLPCDVTIPSEVEAFASKIQEALGHIDVLVYNAGYFGPWETRTASTPNDFSTAMDVNCKGLYLSTHFMLPLLKRGPRAGGGAVISICSIGMHSTGGPGANTAYGISKLAQCRFIEMLAATEPDTFTAAIHPGNVKTEMGKVTPKEIFDVLPDDPSLCGSFIVWLIKERRMWLSGRYLSSNWDVDELASKEAQIVQENKLKIRMVW</sequence>
<protein>
    <submittedName>
        <fullName evidence="1">Uncharacterized protein</fullName>
    </submittedName>
</protein>
<gene>
    <name evidence="1" type="ORF">F4820DRAFT_452038</name>
</gene>
<dbReference type="Proteomes" id="UP001497700">
    <property type="component" value="Unassembled WGS sequence"/>
</dbReference>
<evidence type="ECO:0000313" key="1">
    <source>
        <dbReference type="EMBL" id="KAI4861346.1"/>
    </source>
</evidence>